<evidence type="ECO:0000256" key="3">
    <source>
        <dbReference type="ARBA" id="ARBA00008135"/>
    </source>
</evidence>
<evidence type="ECO:0000256" key="8">
    <source>
        <dbReference type="ARBA" id="ARBA00023002"/>
    </source>
</evidence>
<evidence type="ECO:0000256" key="5">
    <source>
        <dbReference type="ARBA" id="ARBA00022792"/>
    </source>
</evidence>
<comment type="pathway">
    <text evidence="2">Energy metabolism; oxidative phosphorylation.</text>
</comment>
<keyword evidence="6" id="KW-0809">Transit peptide</keyword>
<evidence type="ECO:0000256" key="10">
    <source>
        <dbReference type="ARBA" id="ARBA00023136"/>
    </source>
</evidence>
<evidence type="ECO:0000256" key="1">
    <source>
        <dbReference type="ARBA" id="ARBA00004434"/>
    </source>
</evidence>
<dbReference type="InterPro" id="IPR036639">
    <property type="entry name" value="Cyt_c_oxidase_su4_sf"/>
</dbReference>
<dbReference type="GO" id="GO:0005743">
    <property type="term" value="C:mitochondrial inner membrane"/>
    <property type="evidence" value="ECO:0007669"/>
    <property type="project" value="UniProtKB-SubCell"/>
</dbReference>
<evidence type="ECO:0000256" key="4">
    <source>
        <dbReference type="ARBA" id="ARBA00022692"/>
    </source>
</evidence>
<proteinExistence type="inferred from homology"/>
<evidence type="ECO:0000256" key="6">
    <source>
        <dbReference type="ARBA" id="ARBA00022946"/>
    </source>
</evidence>
<gene>
    <name evidence="12" type="ORF">MSAN_01399700</name>
</gene>
<evidence type="ECO:0008006" key="14">
    <source>
        <dbReference type="Google" id="ProtNLM"/>
    </source>
</evidence>
<keyword evidence="4 11" id="KW-0812">Transmembrane</keyword>
<dbReference type="GO" id="GO:0045277">
    <property type="term" value="C:respiratory chain complex IV"/>
    <property type="evidence" value="ECO:0007669"/>
    <property type="project" value="InterPro"/>
</dbReference>
<dbReference type="Proteomes" id="UP000623467">
    <property type="component" value="Unassembled WGS sequence"/>
</dbReference>
<dbReference type="SUPFAM" id="SSF81406">
    <property type="entry name" value="Mitochondrial cytochrome c oxidase subunit IV"/>
    <property type="match status" value="1"/>
</dbReference>
<dbReference type="PANTHER" id="PTHR10707:SF10">
    <property type="entry name" value="CYTOCHROME C OXIDASE SUBUNIT 4"/>
    <property type="match status" value="1"/>
</dbReference>
<evidence type="ECO:0000256" key="2">
    <source>
        <dbReference type="ARBA" id="ARBA00004673"/>
    </source>
</evidence>
<keyword evidence="10 11" id="KW-0472">Membrane</keyword>
<dbReference type="OrthoDB" id="186013at2759"/>
<keyword evidence="7 11" id="KW-1133">Transmembrane helix</keyword>
<evidence type="ECO:0000256" key="9">
    <source>
        <dbReference type="ARBA" id="ARBA00023128"/>
    </source>
</evidence>
<dbReference type="Gene3D" id="1.10.442.10">
    <property type="entry name" value="Cytochrome c oxidase subunit IV"/>
    <property type="match status" value="1"/>
</dbReference>
<dbReference type="AlphaFoldDB" id="A0A8H7D0E9"/>
<dbReference type="PANTHER" id="PTHR10707">
    <property type="entry name" value="CYTOCHROME C OXIDASE SUBUNIT IV"/>
    <property type="match status" value="1"/>
</dbReference>
<comment type="similarity">
    <text evidence="3">Belongs to the cytochrome c oxidase IV family.</text>
</comment>
<dbReference type="GO" id="GO:0016491">
    <property type="term" value="F:oxidoreductase activity"/>
    <property type="evidence" value="ECO:0007669"/>
    <property type="project" value="UniProtKB-KW"/>
</dbReference>
<sequence>MVGEAKPNDVIGPWDFASVFLFFPAMQSSSRLLLRPVLQARRRCLATATAGHAHAAHAPAAEPKRTVAAIPLSNIEAQWALLSPDEKTSVAEQLEELQKRDWKLLSSDEKKAAYYVAFGPHGRRTPIHAKGDGFRILLGTTACVGAAGVLFFVIRHRSPAPPQTMSPEWQQAMNERAIEQKMNPITGITSEGYKGTGFVQSK</sequence>
<evidence type="ECO:0000256" key="11">
    <source>
        <dbReference type="SAM" id="Phobius"/>
    </source>
</evidence>
<dbReference type="FunFam" id="1.10.442.10:FF:000002">
    <property type="entry name" value="Cytochrome c oxidase subunit V"/>
    <property type="match status" value="1"/>
</dbReference>
<dbReference type="GO" id="GO:0006123">
    <property type="term" value="P:mitochondrial electron transport, cytochrome c to oxygen"/>
    <property type="evidence" value="ECO:0007669"/>
    <property type="project" value="InterPro"/>
</dbReference>
<keyword evidence="13" id="KW-1185">Reference proteome</keyword>
<comment type="caution">
    <text evidence="12">The sequence shown here is derived from an EMBL/GenBank/DDBJ whole genome shotgun (WGS) entry which is preliminary data.</text>
</comment>
<evidence type="ECO:0000256" key="7">
    <source>
        <dbReference type="ARBA" id="ARBA00022989"/>
    </source>
</evidence>
<dbReference type="InterPro" id="IPR004203">
    <property type="entry name" value="Cyt_c_oxidase_su4_fam"/>
</dbReference>
<dbReference type="CDD" id="cd00922">
    <property type="entry name" value="Cyt_c_Oxidase_IV"/>
    <property type="match status" value="1"/>
</dbReference>
<dbReference type="Pfam" id="PF02936">
    <property type="entry name" value="COX4"/>
    <property type="match status" value="1"/>
</dbReference>
<keyword evidence="5" id="KW-0999">Mitochondrion inner membrane</keyword>
<protein>
    <recommendedName>
        <fullName evidence="14">Cytochrome c oxidase subunit IV</fullName>
    </recommendedName>
</protein>
<feature type="transmembrane region" description="Helical" evidence="11">
    <location>
        <begin position="133"/>
        <end position="154"/>
    </location>
</feature>
<comment type="subcellular location">
    <subcellularLocation>
        <location evidence="1">Mitochondrion inner membrane</location>
        <topology evidence="1">Single-pass membrane protein</topology>
    </subcellularLocation>
</comment>
<reference evidence="12" key="1">
    <citation type="submission" date="2020-05" db="EMBL/GenBank/DDBJ databases">
        <title>Mycena genomes resolve the evolution of fungal bioluminescence.</title>
        <authorList>
            <person name="Tsai I.J."/>
        </authorList>
    </citation>
    <scope>NUCLEOTIDE SEQUENCE</scope>
    <source>
        <strain evidence="12">160909Yilan</strain>
    </source>
</reference>
<keyword evidence="9" id="KW-0496">Mitochondrion</keyword>
<accession>A0A8H7D0E9</accession>
<evidence type="ECO:0000313" key="13">
    <source>
        <dbReference type="Proteomes" id="UP000623467"/>
    </source>
</evidence>
<evidence type="ECO:0000313" key="12">
    <source>
        <dbReference type="EMBL" id="KAF7354852.1"/>
    </source>
</evidence>
<organism evidence="12 13">
    <name type="scientific">Mycena sanguinolenta</name>
    <dbReference type="NCBI Taxonomy" id="230812"/>
    <lineage>
        <taxon>Eukaryota</taxon>
        <taxon>Fungi</taxon>
        <taxon>Dikarya</taxon>
        <taxon>Basidiomycota</taxon>
        <taxon>Agaricomycotina</taxon>
        <taxon>Agaricomycetes</taxon>
        <taxon>Agaricomycetidae</taxon>
        <taxon>Agaricales</taxon>
        <taxon>Marasmiineae</taxon>
        <taxon>Mycenaceae</taxon>
        <taxon>Mycena</taxon>
    </lineage>
</organism>
<keyword evidence="8" id="KW-0560">Oxidoreductase</keyword>
<dbReference type="EMBL" id="JACAZH010000011">
    <property type="protein sequence ID" value="KAF7354852.1"/>
    <property type="molecule type" value="Genomic_DNA"/>
</dbReference>
<name>A0A8H7D0E9_9AGAR</name>